<evidence type="ECO:0000313" key="4">
    <source>
        <dbReference type="Proteomes" id="UP000078348"/>
    </source>
</evidence>
<protein>
    <submittedName>
        <fullName evidence="3">Uncharacterized protein</fullName>
    </submittedName>
</protein>
<name>A0A196SF23_BLAHN</name>
<comment type="caution">
    <text evidence="3">The sequence shown here is derived from an EMBL/GenBank/DDBJ whole genome shotgun (WGS) entry which is preliminary data.</text>
</comment>
<sequence length="294" mass="32894">MSGFDALREKGGSTDLAESDDEMNLPECSIDDIMDKKEVAENCRDPSSIAEYPYQTAGSVRRTSLFEESHVPLETINEEGDCHTEENTVSPVPELPEKRDGNSSPMRSFYDLTKNKEVSGEAHILGRQNLSHYSTAGSDSRARKVSTPARGESPSITKPLSPVKRKPLSLQATKKPSSVGFIKSPSADQSIKPLNHPPQTKGLNVYQRLSLPVTKGTYALRKSVEPAPRLSYSGTQRSSRPAPLDEKQLMVQQMEELRRKNVRLTAELEKCKSDLKKAELRIRQLEREKRQSYH</sequence>
<dbReference type="Proteomes" id="UP000078348">
    <property type="component" value="Unassembled WGS sequence"/>
</dbReference>
<accession>A0A196SF23</accession>
<dbReference type="EMBL" id="LXWW01000129">
    <property type="protein sequence ID" value="OAO15598.1"/>
    <property type="molecule type" value="Genomic_DNA"/>
</dbReference>
<feature type="region of interest" description="Disordered" evidence="2">
    <location>
        <begin position="225"/>
        <end position="244"/>
    </location>
</feature>
<keyword evidence="4" id="KW-1185">Reference proteome</keyword>
<feature type="region of interest" description="Disordered" evidence="2">
    <location>
        <begin position="1"/>
        <end position="27"/>
    </location>
</feature>
<feature type="compositionally biased region" description="Acidic residues" evidence="2">
    <location>
        <begin position="17"/>
        <end position="27"/>
    </location>
</feature>
<keyword evidence="1" id="KW-0175">Coiled coil</keyword>
<evidence type="ECO:0000256" key="1">
    <source>
        <dbReference type="SAM" id="Coils"/>
    </source>
</evidence>
<organism evidence="3 4">
    <name type="scientific">Blastocystis sp. subtype 1 (strain ATCC 50177 / NandII)</name>
    <dbReference type="NCBI Taxonomy" id="478820"/>
    <lineage>
        <taxon>Eukaryota</taxon>
        <taxon>Sar</taxon>
        <taxon>Stramenopiles</taxon>
        <taxon>Bigyra</taxon>
        <taxon>Opalozoa</taxon>
        <taxon>Opalinata</taxon>
        <taxon>Blastocystidae</taxon>
        <taxon>Blastocystis</taxon>
    </lineage>
</organism>
<feature type="compositionally biased region" description="Basic and acidic residues" evidence="2">
    <location>
        <begin position="1"/>
        <end position="12"/>
    </location>
</feature>
<evidence type="ECO:0000256" key="2">
    <source>
        <dbReference type="SAM" id="MobiDB-lite"/>
    </source>
</evidence>
<feature type="region of interest" description="Disordered" evidence="2">
    <location>
        <begin position="75"/>
        <end position="109"/>
    </location>
</feature>
<gene>
    <name evidence="3" type="ORF">AV274_2672</name>
</gene>
<reference evidence="3 4" key="1">
    <citation type="submission" date="2016-05" db="EMBL/GenBank/DDBJ databases">
        <title>Nuclear genome of Blastocystis sp. subtype 1 NandII.</title>
        <authorList>
            <person name="Gentekaki E."/>
            <person name="Curtis B."/>
            <person name="Stairs C."/>
            <person name="Eme L."/>
            <person name="Herman E."/>
            <person name="Klimes V."/>
            <person name="Arias M.C."/>
            <person name="Elias M."/>
            <person name="Hilliou F."/>
            <person name="Klute M."/>
            <person name="Malik S.-B."/>
            <person name="Pightling A."/>
            <person name="Rachubinski R."/>
            <person name="Salas D."/>
            <person name="Schlacht A."/>
            <person name="Suga H."/>
            <person name="Archibald J."/>
            <person name="Ball S.G."/>
            <person name="Clark G."/>
            <person name="Dacks J."/>
            <person name="Van Der Giezen M."/>
            <person name="Tsaousis A."/>
            <person name="Roger A."/>
        </authorList>
    </citation>
    <scope>NUCLEOTIDE SEQUENCE [LARGE SCALE GENOMIC DNA]</scope>
    <source>
        <strain evidence="4">ATCC 50177 / NandII</strain>
    </source>
</reference>
<dbReference type="AlphaFoldDB" id="A0A196SF23"/>
<feature type="coiled-coil region" evidence="1">
    <location>
        <begin position="247"/>
        <end position="288"/>
    </location>
</feature>
<feature type="region of interest" description="Disordered" evidence="2">
    <location>
        <begin position="132"/>
        <end position="181"/>
    </location>
</feature>
<proteinExistence type="predicted"/>
<evidence type="ECO:0000313" key="3">
    <source>
        <dbReference type="EMBL" id="OAO15598.1"/>
    </source>
</evidence>